<organism evidence="11 12">
    <name type="scientific">Patulibacter medicamentivorans</name>
    <dbReference type="NCBI Taxonomy" id="1097667"/>
    <lineage>
        <taxon>Bacteria</taxon>
        <taxon>Bacillati</taxon>
        <taxon>Actinomycetota</taxon>
        <taxon>Thermoleophilia</taxon>
        <taxon>Solirubrobacterales</taxon>
        <taxon>Patulibacteraceae</taxon>
        <taxon>Patulibacter</taxon>
    </lineage>
</organism>
<evidence type="ECO:0000313" key="12">
    <source>
        <dbReference type="Proteomes" id="UP000005143"/>
    </source>
</evidence>
<keyword evidence="7 8" id="KW-0472">Membrane</keyword>
<evidence type="ECO:0000256" key="2">
    <source>
        <dbReference type="ARBA" id="ARBA00006024"/>
    </source>
</evidence>
<dbReference type="InterPro" id="IPR023299">
    <property type="entry name" value="ATPase_P-typ_cyto_dom_N"/>
</dbReference>
<protein>
    <submittedName>
        <fullName evidence="11">Lead cadmium zinc and mercury transporting ATPase</fullName>
        <ecNumber evidence="11">3.6.3.3</ecNumber>
    </submittedName>
</protein>
<evidence type="ECO:0000313" key="11">
    <source>
        <dbReference type="EMBL" id="EHN13023.1"/>
    </source>
</evidence>
<dbReference type="PANTHER" id="PTHR48085">
    <property type="entry name" value="CADMIUM/ZINC-TRANSPORTING ATPASE HMA2-RELATED"/>
    <property type="match status" value="1"/>
</dbReference>
<dbReference type="InterPro" id="IPR036412">
    <property type="entry name" value="HAD-like_sf"/>
</dbReference>
<dbReference type="Gene3D" id="2.70.150.10">
    <property type="entry name" value="Calcium-transporting ATPase, cytoplasmic transduction domain A"/>
    <property type="match status" value="1"/>
</dbReference>
<evidence type="ECO:0000256" key="7">
    <source>
        <dbReference type="ARBA" id="ARBA00023136"/>
    </source>
</evidence>
<sequence>MSEECCGPSASYDDCGCEIREVDETPQRLRDVREIQLAAIAGAALAVGLGLSLADLSIPARVAEATAIAAGGLTFIPQSLRALWRGRLSVATLMTIAAIGAILLGEVAEAATLAFLFSVSEALESYALTRTRRGLRALLDLVPDRARVLRGGREVEVDPAALRPGEVMVVRPGERLATDGTIRAGRSALDFSAITGESVPVERGPGEEVLAAAINGGGALEVQVTARTGESSLARIVRIVEEAQERKGRGQRIASRIARPLVPGVLIAATLIAVIGSLASGDPGEWIGRSLVVLVAAAPCAFAISVPVTVVAAIGAATRSGVLIKGGAALEALASVRAVAFDKTGTLTRNDPQVVEVLHDERYARGEVLALAGALEARSEHPLARAILASSPGVPAASDVQAHPGDGISGRVDGVPVRLGRPGFVDPGRWSERVLQLERAGATVVLLARDGRTVGAIAVRDELRPEAAEAVRQLHGIGIAAVAMVSGDNERTANALAGEAGIDRVHAQLRPEGKVDVVERLQREQPVAMVGDGINDAPALASARVGIAMGAMGTDVAIESADVALMGEDLRTLPRAIVHARRADRIMRQNLLLSGAIIVALIPLAATGLLGLAAVVAIHELAEVVVIGNGVRAARRGAFATPEPERRPPTAALRPFAA</sequence>
<keyword evidence="11" id="KW-0378">Hydrolase</keyword>
<proteinExistence type="inferred from homology"/>
<dbReference type="InterPro" id="IPR051014">
    <property type="entry name" value="Cation_Transport_ATPase_IB"/>
</dbReference>
<dbReference type="RefSeq" id="WP_007569564.1">
    <property type="nucleotide sequence ID" value="NZ_AGUD01000003.1"/>
</dbReference>
<evidence type="ECO:0000256" key="9">
    <source>
        <dbReference type="SAM" id="MobiDB-lite"/>
    </source>
</evidence>
<feature type="transmembrane region" description="Helical" evidence="8">
    <location>
        <begin position="88"/>
        <end position="104"/>
    </location>
</feature>
<dbReference type="GO" id="GO:0046872">
    <property type="term" value="F:metal ion binding"/>
    <property type="evidence" value="ECO:0007669"/>
    <property type="project" value="UniProtKB-KW"/>
</dbReference>
<dbReference type="InterPro" id="IPR059000">
    <property type="entry name" value="ATPase_P-type_domA"/>
</dbReference>
<dbReference type="GO" id="GO:0005886">
    <property type="term" value="C:plasma membrane"/>
    <property type="evidence" value="ECO:0007669"/>
    <property type="project" value="UniProtKB-SubCell"/>
</dbReference>
<dbReference type="InterPro" id="IPR023214">
    <property type="entry name" value="HAD_sf"/>
</dbReference>
<dbReference type="Gene3D" id="3.40.50.1000">
    <property type="entry name" value="HAD superfamily/HAD-like"/>
    <property type="match status" value="1"/>
</dbReference>
<dbReference type="InterPro" id="IPR044492">
    <property type="entry name" value="P_typ_ATPase_HD_dom"/>
</dbReference>
<dbReference type="InterPro" id="IPR018303">
    <property type="entry name" value="ATPase_P-typ_P_site"/>
</dbReference>
<dbReference type="GO" id="GO:0015086">
    <property type="term" value="F:cadmium ion transmembrane transporter activity"/>
    <property type="evidence" value="ECO:0007669"/>
    <property type="project" value="TreeGrafter"/>
</dbReference>
<keyword evidence="8" id="KW-0547">Nucleotide-binding</keyword>
<gene>
    <name evidence="11" type="ORF">PAI11_00240</name>
</gene>
<evidence type="ECO:0000256" key="1">
    <source>
        <dbReference type="ARBA" id="ARBA00004651"/>
    </source>
</evidence>
<comment type="caution">
    <text evidence="11">The sequence shown here is derived from an EMBL/GenBank/DDBJ whole genome shotgun (WGS) entry which is preliminary data.</text>
</comment>
<dbReference type="FunFam" id="2.70.150.10:FF:000002">
    <property type="entry name" value="Copper-transporting ATPase 1, putative"/>
    <property type="match status" value="1"/>
</dbReference>
<dbReference type="GO" id="GO:0019829">
    <property type="term" value="F:ATPase-coupled monoatomic cation transmembrane transporter activity"/>
    <property type="evidence" value="ECO:0007669"/>
    <property type="project" value="InterPro"/>
</dbReference>
<dbReference type="InterPro" id="IPR001757">
    <property type="entry name" value="P_typ_ATPase"/>
</dbReference>
<feature type="transmembrane region" description="Helical" evidence="8">
    <location>
        <begin position="291"/>
        <end position="316"/>
    </location>
</feature>
<dbReference type="SUPFAM" id="SSF56784">
    <property type="entry name" value="HAD-like"/>
    <property type="match status" value="1"/>
</dbReference>
<dbReference type="Pfam" id="PF00702">
    <property type="entry name" value="Hydrolase"/>
    <property type="match status" value="1"/>
</dbReference>
<comment type="subcellular location">
    <subcellularLocation>
        <location evidence="1">Cell membrane</location>
        <topology evidence="1">Multi-pass membrane protein</topology>
    </subcellularLocation>
</comment>
<accession>H0DZR9</accession>
<evidence type="ECO:0000256" key="6">
    <source>
        <dbReference type="ARBA" id="ARBA00022989"/>
    </source>
</evidence>
<dbReference type="GO" id="GO:0016887">
    <property type="term" value="F:ATP hydrolysis activity"/>
    <property type="evidence" value="ECO:0007669"/>
    <property type="project" value="InterPro"/>
</dbReference>
<feature type="transmembrane region" description="Helical" evidence="8">
    <location>
        <begin position="35"/>
        <end position="52"/>
    </location>
</feature>
<dbReference type="GO" id="GO:0005524">
    <property type="term" value="F:ATP binding"/>
    <property type="evidence" value="ECO:0007669"/>
    <property type="project" value="UniProtKB-UniRule"/>
</dbReference>
<keyword evidence="8" id="KW-1003">Cell membrane</keyword>
<evidence type="ECO:0000256" key="8">
    <source>
        <dbReference type="RuleBase" id="RU362081"/>
    </source>
</evidence>
<dbReference type="SFLD" id="SFLDF00027">
    <property type="entry name" value="p-type_atpase"/>
    <property type="match status" value="1"/>
</dbReference>
<evidence type="ECO:0000256" key="5">
    <source>
        <dbReference type="ARBA" id="ARBA00022967"/>
    </source>
</evidence>
<evidence type="ECO:0000256" key="3">
    <source>
        <dbReference type="ARBA" id="ARBA00022692"/>
    </source>
</evidence>
<dbReference type="SFLD" id="SFLDS00003">
    <property type="entry name" value="Haloacid_Dehalogenase"/>
    <property type="match status" value="1"/>
</dbReference>
<dbReference type="SFLD" id="SFLDG00002">
    <property type="entry name" value="C1.7:_P-type_atpase_like"/>
    <property type="match status" value="1"/>
</dbReference>
<dbReference type="Proteomes" id="UP000005143">
    <property type="component" value="Unassembled WGS sequence"/>
</dbReference>
<keyword evidence="4 8" id="KW-0479">Metal-binding</keyword>
<dbReference type="NCBIfam" id="TIGR01525">
    <property type="entry name" value="ATPase-IB_hvy"/>
    <property type="match status" value="1"/>
</dbReference>
<feature type="transmembrane region" description="Helical" evidence="8">
    <location>
        <begin position="257"/>
        <end position="279"/>
    </location>
</feature>
<dbReference type="SUPFAM" id="SSF81653">
    <property type="entry name" value="Calcium ATPase, transduction domain A"/>
    <property type="match status" value="1"/>
</dbReference>
<dbReference type="InterPro" id="IPR027256">
    <property type="entry name" value="P-typ_ATPase_IB"/>
</dbReference>
<comment type="similarity">
    <text evidence="2 8">Belongs to the cation transport ATPase (P-type) (TC 3.A.3) family. Type IB subfamily.</text>
</comment>
<dbReference type="PROSITE" id="PS00154">
    <property type="entry name" value="ATPASE_E1_E2"/>
    <property type="match status" value="1"/>
</dbReference>
<dbReference type="AlphaFoldDB" id="H0DZR9"/>
<dbReference type="EMBL" id="AGUD01000003">
    <property type="protein sequence ID" value="EHN13023.1"/>
    <property type="molecule type" value="Genomic_DNA"/>
</dbReference>
<evidence type="ECO:0000256" key="4">
    <source>
        <dbReference type="ARBA" id="ARBA00022723"/>
    </source>
</evidence>
<reference evidence="11 12" key="1">
    <citation type="journal article" date="2013" name="Biodegradation">
        <title>Quantitative proteomic analysis of ibuprofen-degrading Patulibacter sp. strain I11.</title>
        <authorList>
            <person name="Almeida B."/>
            <person name="Kjeldal H."/>
            <person name="Lolas I."/>
            <person name="Knudsen A.D."/>
            <person name="Carvalho G."/>
            <person name="Nielsen K.L."/>
            <person name="Barreto Crespo M.T."/>
            <person name="Stensballe A."/>
            <person name="Nielsen J.L."/>
        </authorList>
    </citation>
    <scope>NUCLEOTIDE SEQUENCE [LARGE SCALE GENOMIC DNA]</scope>
    <source>
        <strain evidence="11 12">I11</strain>
    </source>
</reference>
<dbReference type="NCBIfam" id="TIGR01512">
    <property type="entry name" value="ATPase-IB2_Cd"/>
    <property type="match status" value="1"/>
</dbReference>
<dbReference type="CDD" id="cd02079">
    <property type="entry name" value="P-type_ATPase_HM"/>
    <property type="match status" value="1"/>
</dbReference>
<dbReference type="Pfam" id="PF00122">
    <property type="entry name" value="E1-E2_ATPase"/>
    <property type="match status" value="1"/>
</dbReference>
<keyword evidence="5" id="KW-1278">Translocase</keyword>
<feature type="region of interest" description="Disordered" evidence="9">
    <location>
        <begin position="639"/>
        <end position="658"/>
    </location>
</feature>
<evidence type="ECO:0000259" key="10">
    <source>
        <dbReference type="Pfam" id="PF00122"/>
    </source>
</evidence>
<dbReference type="SUPFAM" id="SSF81665">
    <property type="entry name" value="Calcium ATPase, transmembrane domain M"/>
    <property type="match status" value="1"/>
</dbReference>
<dbReference type="EC" id="3.6.3.3" evidence="11"/>
<keyword evidence="8" id="KW-0067">ATP-binding</keyword>
<dbReference type="PATRIC" id="fig|1097667.3.peg.24"/>
<dbReference type="NCBIfam" id="TIGR01494">
    <property type="entry name" value="ATPase_P-type"/>
    <property type="match status" value="1"/>
</dbReference>
<dbReference type="InterPro" id="IPR008250">
    <property type="entry name" value="ATPase_P-typ_transduc_dom_A_sf"/>
</dbReference>
<dbReference type="Gene3D" id="3.40.1110.10">
    <property type="entry name" value="Calcium-transporting ATPase, cytoplasmic domain N"/>
    <property type="match status" value="1"/>
</dbReference>
<keyword evidence="12" id="KW-1185">Reference proteome</keyword>
<dbReference type="PANTHER" id="PTHR48085:SF5">
    <property type="entry name" value="CADMIUM_ZINC-TRANSPORTING ATPASE HMA4-RELATED"/>
    <property type="match status" value="1"/>
</dbReference>
<name>H0DZR9_9ACTN</name>
<feature type="domain" description="P-type ATPase A" evidence="10">
    <location>
        <begin position="141"/>
        <end position="241"/>
    </location>
</feature>
<feature type="transmembrane region" description="Helical" evidence="8">
    <location>
        <begin position="591"/>
        <end position="618"/>
    </location>
</feature>
<keyword evidence="3 8" id="KW-0812">Transmembrane</keyword>
<keyword evidence="6 8" id="KW-1133">Transmembrane helix</keyword>
<dbReference type="InterPro" id="IPR023298">
    <property type="entry name" value="ATPase_P-typ_TM_dom_sf"/>
</dbReference>
<dbReference type="OrthoDB" id="7059309at2"/>
<dbReference type="PRINTS" id="PR00119">
    <property type="entry name" value="CATATPASE"/>
</dbReference>